<dbReference type="PANTHER" id="PTHR42794:SF1">
    <property type="entry name" value="HEMIN IMPORT ATP-BINDING PROTEIN HMUV"/>
    <property type="match status" value="1"/>
</dbReference>
<feature type="region of interest" description="Disordered" evidence="11">
    <location>
        <begin position="15"/>
        <end position="40"/>
    </location>
</feature>
<dbReference type="FunFam" id="3.40.50.300:FF:000134">
    <property type="entry name" value="Iron-enterobactin ABC transporter ATP-binding protein"/>
    <property type="match status" value="1"/>
</dbReference>
<evidence type="ECO:0000256" key="6">
    <source>
        <dbReference type="ARBA" id="ARBA00058960"/>
    </source>
</evidence>
<comment type="caution">
    <text evidence="13">The sequence shown here is derived from an EMBL/GenBank/DDBJ whole genome shotgun (WGS) entry which is preliminary data.</text>
</comment>
<keyword evidence="14" id="KW-1185">Reference proteome</keyword>
<dbReference type="SMART" id="SM00382">
    <property type="entry name" value="AAA"/>
    <property type="match status" value="1"/>
</dbReference>
<dbReference type="CDD" id="cd03214">
    <property type="entry name" value="ABC_Iron-Siderophores_B12_Hemin"/>
    <property type="match status" value="1"/>
</dbReference>
<comment type="catalytic activity">
    <reaction evidence="5">
        <text>an R-cob(III)alamin(out) + ATP + H2O = an R-cob(III)alamin(in) + ADP + phosphate + H(+)</text>
        <dbReference type="Rhea" id="RHEA:17873"/>
        <dbReference type="ChEBI" id="CHEBI:15377"/>
        <dbReference type="ChEBI" id="CHEBI:15378"/>
        <dbReference type="ChEBI" id="CHEBI:30616"/>
        <dbReference type="ChEBI" id="CHEBI:43474"/>
        <dbReference type="ChEBI" id="CHEBI:140785"/>
        <dbReference type="ChEBI" id="CHEBI:456216"/>
        <dbReference type="EC" id="7.6.2.8"/>
    </reaction>
</comment>
<dbReference type="PROSITE" id="PS00211">
    <property type="entry name" value="ABC_TRANSPORTER_1"/>
    <property type="match status" value="1"/>
</dbReference>
<evidence type="ECO:0000256" key="11">
    <source>
        <dbReference type="SAM" id="MobiDB-lite"/>
    </source>
</evidence>
<accession>A0ABD5PDP6</accession>
<feature type="region of interest" description="Disordered" evidence="11">
    <location>
        <begin position="447"/>
        <end position="473"/>
    </location>
</feature>
<evidence type="ECO:0000256" key="2">
    <source>
        <dbReference type="ARBA" id="ARBA00022741"/>
    </source>
</evidence>
<dbReference type="EMBL" id="JBHSDS010000006">
    <property type="protein sequence ID" value="MFC4358833.1"/>
    <property type="molecule type" value="Genomic_DNA"/>
</dbReference>
<sequence>MSRFFSGGWRFWENGSSDSERAGDYERERPCEEDRPVDRDPAVRVEDVSVALGGADVLTGVDATVDAGSFVGLVGPNGAGKTTLLRTVNGTLRPDAGRVVVVGEDVHAVPSKAASRLVATVPQDTSVSFEFSVRETVEMGRTPHLGRFDRWSAAEDDVVDRAMARTGVADFADRPITAVSGGERQRVLLARAVAQDAPVLLLDEPTASLDINHQVRTLELVRELVGEGRTVVAAIHDLNLAAHYCDGLLLLADGACVASGTPERVLRESTLERAFGANAVVTRHPVTGSVYVTALPDRPERGAAGRVHVVGGGGGAARVLYLLTAAGYTVSVGALNEGDSDTETARQLGCDTLTVDPFAPVDAAARERVVERIESAAVTVVADVEVGEGNLANLEAARAADRLVLVEERPFAERNYAGERGEAVYRGLRERATVVERADLLGAVAAAVGPSDSDGQPTTRPLGPDGNGSLPDS</sequence>
<comment type="function">
    <text evidence="6">Required for corrinoid utilization. Probably part of the ABC transporter complex BtuCDF involved in cobalamin (vitamin B12) import. Probably responsible for energy coupling to the transport system.</text>
</comment>
<comment type="subunit">
    <text evidence="7">The complex is composed of two ATP-binding proteins (BtuD), two transmembrane proteins (BtuC) and a solute-binding protein (BtuF).</text>
</comment>
<keyword evidence="4" id="KW-1278">Translocase</keyword>
<dbReference type="InterPro" id="IPR017871">
    <property type="entry name" value="ABC_transporter-like_CS"/>
</dbReference>
<dbReference type="PROSITE" id="PS50893">
    <property type="entry name" value="ABC_TRANSPORTER_2"/>
    <property type="match status" value="1"/>
</dbReference>
<feature type="domain" description="ABC transporter" evidence="12">
    <location>
        <begin position="43"/>
        <end position="278"/>
    </location>
</feature>
<dbReference type="SUPFAM" id="SSF52540">
    <property type="entry name" value="P-loop containing nucleoside triphosphate hydrolases"/>
    <property type="match status" value="1"/>
</dbReference>
<evidence type="ECO:0000256" key="5">
    <source>
        <dbReference type="ARBA" id="ARBA00050590"/>
    </source>
</evidence>
<dbReference type="InterPro" id="IPR027417">
    <property type="entry name" value="P-loop_NTPase"/>
</dbReference>
<dbReference type="GO" id="GO:0005524">
    <property type="term" value="F:ATP binding"/>
    <property type="evidence" value="ECO:0007669"/>
    <property type="project" value="UniProtKB-KW"/>
</dbReference>
<dbReference type="AlphaFoldDB" id="A0ABD5PDP6"/>
<dbReference type="InterPro" id="IPR003439">
    <property type="entry name" value="ABC_transporter-like_ATP-bd"/>
</dbReference>
<keyword evidence="1" id="KW-0813">Transport</keyword>
<evidence type="ECO:0000259" key="12">
    <source>
        <dbReference type="PROSITE" id="PS50893"/>
    </source>
</evidence>
<evidence type="ECO:0000256" key="10">
    <source>
        <dbReference type="ARBA" id="ARBA00077139"/>
    </source>
</evidence>
<dbReference type="RefSeq" id="WP_390203180.1">
    <property type="nucleotide sequence ID" value="NZ_JAODIW010000008.1"/>
</dbReference>
<organism evidence="13 14">
    <name type="scientific">Halobium salinum</name>
    <dbReference type="NCBI Taxonomy" id="1364940"/>
    <lineage>
        <taxon>Archaea</taxon>
        <taxon>Methanobacteriati</taxon>
        <taxon>Methanobacteriota</taxon>
        <taxon>Stenosarchaea group</taxon>
        <taxon>Halobacteria</taxon>
        <taxon>Halobacteriales</taxon>
        <taxon>Haloferacaceae</taxon>
        <taxon>Halobium</taxon>
    </lineage>
</organism>
<protein>
    <recommendedName>
        <fullName evidence="9">Cobalamin import ATP-binding protein BtuD</fullName>
        <ecNumber evidence="8">7.6.2.8</ecNumber>
    </recommendedName>
    <alternativeName>
        <fullName evidence="10">Vitamin B12-transporting ATPase</fullName>
    </alternativeName>
</protein>
<evidence type="ECO:0000256" key="3">
    <source>
        <dbReference type="ARBA" id="ARBA00022840"/>
    </source>
</evidence>
<dbReference type="GO" id="GO:0015420">
    <property type="term" value="F:ABC-type vitamin B12 transporter activity"/>
    <property type="evidence" value="ECO:0007669"/>
    <property type="project" value="UniProtKB-EC"/>
</dbReference>
<proteinExistence type="predicted"/>
<dbReference type="Proteomes" id="UP001595921">
    <property type="component" value="Unassembled WGS sequence"/>
</dbReference>
<dbReference type="PANTHER" id="PTHR42794">
    <property type="entry name" value="HEMIN IMPORT ATP-BINDING PROTEIN HMUV"/>
    <property type="match status" value="1"/>
</dbReference>
<evidence type="ECO:0000256" key="1">
    <source>
        <dbReference type="ARBA" id="ARBA00022448"/>
    </source>
</evidence>
<evidence type="ECO:0000313" key="13">
    <source>
        <dbReference type="EMBL" id="MFC4358833.1"/>
    </source>
</evidence>
<feature type="compositionally biased region" description="Basic and acidic residues" evidence="11">
    <location>
        <begin position="18"/>
        <end position="40"/>
    </location>
</feature>
<dbReference type="Gene3D" id="3.40.50.300">
    <property type="entry name" value="P-loop containing nucleotide triphosphate hydrolases"/>
    <property type="match status" value="1"/>
</dbReference>
<evidence type="ECO:0000256" key="8">
    <source>
        <dbReference type="ARBA" id="ARBA00066387"/>
    </source>
</evidence>
<name>A0ABD5PDP6_9EURY</name>
<evidence type="ECO:0000256" key="7">
    <source>
        <dbReference type="ARBA" id="ARBA00064420"/>
    </source>
</evidence>
<reference evidence="13 14" key="1">
    <citation type="journal article" date="2019" name="Int. J. Syst. Evol. Microbiol.">
        <title>The Global Catalogue of Microorganisms (GCM) 10K type strain sequencing project: providing services to taxonomists for standard genome sequencing and annotation.</title>
        <authorList>
            <consortium name="The Broad Institute Genomics Platform"/>
            <consortium name="The Broad Institute Genome Sequencing Center for Infectious Disease"/>
            <person name="Wu L."/>
            <person name="Ma J."/>
        </authorList>
    </citation>
    <scope>NUCLEOTIDE SEQUENCE [LARGE SCALE GENOMIC DNA]</scope>
    <source>
        <strain evidence="13 14">CGMCC 1.12553</strain>
    </source>
</reference>
<evidence type="ECO:0000256" key="9">
    <source>
        <dbReference type="ARBA" id="ARBA00073649"/>
    </source>
</evidence>
<keyword evidence="2" id="KW-0547">Nucleotide-binding</keyword>
<evidence type="ECO:0000256" key="4">
    <source>
        <dbReference type="ARBA" id="ARBA00022967"/>
    </source>
</evidence>
<keyword evidence="3 13" id="KW-0067">ATP-binding</keyword>
<dbReference type="EC" id="7.6.2.8" evidence="8"/>
<evidence type="ECO:0000313" key="14">
    <source>
        <dbReference type="Proteomes" id="UP001595921"/>
    </source>
</evidence>
<gene>
    <name evidence="13" type="ORF">ACFO0N_12865</name>
</gene>
<dbReference type="InterPro" id="IPR003593">
    <property type="entry name" value="AAA+_ATPase"/>
</dbReference>
<dbReference type="Pfam" id="PF00005">
    <property type="entry name" value="ABC_tran"/>
    <property type="match status" value="1"/>
</dbReference>